<dbReference type="InterPro" id="IPR003781">
    <property type="entry name" value="CoA-bd"/>
</dbReference>
<dbReference type="Gene3D" id="3.40.50.720">
    <property type="entry name" value="NAD(P)-binding Rossmann-like Domain"/>
    <property type="match status" value="1"/>
</dbReference>
<dbReference type="InterPro" id="IPR032875">
    <property type="entry name" value="Succ_CoA_lig_flav_dom"/>
</dbReference>
<evidence type="ECO:0000256" key="1">
    <source>
        <dbReference type="ARBA" id="ARBA00022598"/>
    </source>
</evidence>
<accession>A0A0F9ND64</accession>
<dbReference type="AlphaFoldDB" id="A0A0F9ND64"/>
<evidence type="ECO:0000256" key="2">
    <source>
        <dbReference type="ARBA" id="ARBA00022741"/>
    </source>
</evidence>
<dbReference type="GO" id="GO:0016874">
    <property type="term" value="F:ligase activity"/>
    <property type="evidence" value="ECO:0007669"/>
    <property type="project" value="UniProtKB-KW"/>
</dbReference>
<dbReference type="Gene3D" id="3.40.50.261">
    <property type="entry name" value="Succinyl-CoA synthetase domains"/>
    <property type="match status" value="2"/>
</dbReference>
<dbReference type="InterPro" id="IPR051538">
    <property type="entry name" value="Acyl-CoA_Synth/Transferase"/>
</dbReference>
<protein>
    <recommendedName>
        <fullName evidence="4">CoA-binding domain-containing protein</fullName>
    </recommendedName>
</protein>
<dbReference type="PANTHER" id="PTHR43334">
    <property type="entry name" value="ACETATE--COA LIGASE [ADP-FORMING]"/>
    <property type="match status" value="1"/>
</dbReference>
<comment type="caution">
    <text evidence="5">The sequence shown here is derived from an EMBL/GenBank/DDBJ whole genome shotgun (WGS) entry which is preliminary data.</text>
</comment>
<dbReference type="SUPFAM" id="SSF52210">
    <property type="entry name" value="Succinyl-CoA synthetase domains"/>
    <property type="match status" value="2"/>
</dbReference>
<evidence type="ECO:0000256" key="3">
    <source>
        <dbReference type="ARBA" id="ARBA00022840"/>
    </source>
</evidence>
<proteinExistence type="predicted"/>
<dbReference type="GO" id="GO:0005524">
    <property type="term" value="F:ATP binding"/>
    <property type="evidence" value="ECO:0007669"/>
    <property type="project" value="UniProtKB-KW"/>
</dbReference>
<keyword evidence="1" id="KW-0436">Ligase</keyword>
<name>A0A0F9ND64_9ZZZZ</name>
<gene>
    <name evidence="5" type="ORF">LCGC14_0966050</name>
</gene>
<keyword evidence="2" id="KW-0547">Nucleotide-binding</keyword>
<sequence>MEQINYFQKLFYPKTIAFIGASNKRIWQLRGYVDREFQGKLYLVSKGSEKIFDIDCLKDVADLPDFIDHAIIAVNRDQLIDVVTKCINKRFATIHIFSAGTGEFDEEGRKIEDKIYNLLKNSSTRAIGPNCMGLYSTGGRFSFNASFKAVPIGNVAIISQSGDLTERFVGNLNYLGVDFSVGASIGNSISLNVTDLIQYFNDDHRTEIISVYFEGFSRYHYKEGRRLFELLKKAKKPIIFLRTGKTDAGKRSAVSHTGSLTTSNQIWNAVFSQTNTIQVRSFEELVETTLAFNHYKDLLPQEKGILLITWSGGNATIATDLITQLGAIVPEFSIETKEKLKNLIRFGGVVNPLDLPWKNFSNEYSKIAKIAIEEPYIGGVLVETYRPFDKNTWDDYFENLLYLKNLCHEQRKPFFLSLPFTAFQNREKYRKKIIEMGVPVFPSFEKAAKAFLNLYNYREKLTRKNSP</sequence>
<feature type="domain" description="CoA-binding" evidence="4">
    <location>
        <begin position="10"/>
        <end position="101"/>
    </location>
</feature>
<dbReference type="Pfam" id="PF13607">
    <property type="entry name" value="Succ_CoA_lig"/>
    <property type="match status" value="1"/>
</dbReference>
<dbReference type="PANTHER" id="PTHR43334:SF1">
    <property type="entry name" value="3-HYDROXYPROPIONATE--COA LIGASE [ADP-FORMING]"/>
    <property type="match status" value="1"/>
</dbReference>
<dbReference type="SMART" id="SM00881">
    <property type="entry name" value="CoA_binding"/>
    <property type="match status" value="1"/>
</dbReference>
<evidence type="ECO:0000313" key="5">
    <source>
        <dbReference type="EMBL" id="KKN17415.1"/>
    </source>
</evidence>
<dbReference type="InterPro" id="IPR016102">
    <property type="entry name" value="Succinyl-CoA_synth-like"/>
</dbReference>
<keyword evidence="3" id="KW-0067">ATP-binding</keyword>
<organism evidence="5">
    <name type="scientific">marine sediment metagenome</name>
    <dbReference type="NCBI Taxonomy" id="412755"/>
    <lineage>
        <taxon>unclassified sequences</taxon>
        <taxon>metagenomes</taxon>
        <taxon>ecological metagenomes</taxon>
    </lineage>
</organism>
<reference evidence="5" key="1">
    <citation type="journal article" date="2015" name="Nature">
        <title>Complex archaea that bridge the gap between prokaryotes and eukaryotes.</title>
        <authorList>
            <person name="Spang A."/>
            <person name="Saw J.H."/>
            <person name="Jorgensen S.L."/>
            <person name="Zaremba-Niedzwiedzka K."/>
            <person name="Martijn J."/>
            <person name="Lind A.E."/>
            <person name="van Eijk R."/>
            <person name="Schleper C."/>
            <person name="Guy L."/>
            <person name="Ettema T.J."/>
        </authorList>
    </citation>
    <scope>NUCLEOTIDE SEQUENCE</scope>
</reference>
<dbReference type="EMBL" id="LAZR01003522">
    <property type="protein sequence ID" value="KKN17415.1"/>
    <property type="molecule type" value="Genomic_DNA"/>
</dbReference>
<evidence type="ECO:0000259" key="4">
    <source>
        <dbReference type="SMART" id="SM00881"/>
    </source>
</evidence>
<dbReference type="SUPFAM" id="SSF51735">
    <property type="entry name" value="NAD(P)-binding Rossmann-fold domains"/>
    <property type="match status" value="1"/>
</dbReference>
<dbReference type="InterPro" id="IPR036291">
    <property type="entry name" value="NAD(P)-bd_dom_sf"/>
</dbReference>
<dbReference type="Pfam" id="PF13380">
    <property type="entry name" value="CoA_binding_2"/>
    <property type="match status" value="1"/>
</dbReference>